<evidence type="ECO:0000313" key="1">
    <source>
        <dbReference type="EMBL" id="JAH42482.1"/>
    </source>
</evidence>
<accession>A0A0E9SMM1</accession>
<protein>
    <submittedName>
        <fullName evidence="1">Uncharacterized protein</fullName>
    </submittedName>
</protein>
<reference evidence="1" key="1">
    <citation type="submission" date="2014-11" db="EMBL/GenBank/DDBJ databases">
        <authorList>
            <person name="Amaro Gonzalez C."/>
        </authorList>
    </citation>
    <scope>NUCLEOTIDE SEQUENCE</scope>
</reference>
<proteinExistence type="predicted"/>
<reference evidence="1" key="2">
    <citation type="journal article" date="2015" name="Fish Shellfish Immunol.">
        <title>Early steps in the European eel (Anguilla anguilla)-Vibrio vulnificus interaction in the gills: Role of the RtxA13 toxin.</title>
        <authorList>
            <person name="Callol A."/>
            <person name="Pajuelo D."/>
            <person name="Ebbesson L."/>
            <person name="Teles M."/>
            <person name="MacKenzie S."/>
            <person name="Amaro C."/>
        </authorList>
    </citation>
    <scope>NUCLEOTIDE SEQUENCE</scope>
</reference>
<dbReference type="EMBL" id="GBXM01066095">
    <property type="protein sequence ID" value="JAH42482.1"/>
    <property type="molecule type" value="Transcribed_RNA"/>
</dbReference>
<sequence>MEGGLSPPPL</sequence>
<name>A0A0E9SMM1_ANGAN</name>
<organism evidence="1">
    <name type="scientific">Anguilla anguilla</name>
    <name type="common">European freshwater eel</name>
    <name type="synonym">Muraena anguilla</name>
    <dbReference type="NCBI Taxonomy" id="7936"/>
    <lineage>
        <taxon>Eukaryota</taxon>
        <taxon>Metazoa</taxon>
        <taxon>Chordata</taxon>
        <taxon>Craniata</taxon>
        <taxon>Vertebrata</taxon>
        <taxon>Euteleostomi</taxon>
        <taxon>Actinopterygii</taxon>
        <taxon>Neopterygii</taxon>
        <taxon>Teleostei</taxon>
        <taxon>Anguilliformes</taxon>
        <taxon>Anguillidae</taxon>
        <taxon>Anguilla</taxon>
    </lineage>
</organism>